<comment type="cofactor">
    <cofactor evidence="1">
        <name>thiamine diphosphate</name>
        <dbReference type="ChEBI" id="CHEBI:58937"/>
    </cofactor>
</comment>
<dbReference type="Proteomes" id="UP000093044">
    <property type="component" value="Chromosome"/>
</dbReference>
<protein>
    <submittedName>
        <fullName evidence="4">Uncharacterized protein</fullName>
    </submittedName>
</protein>
<dbReference type="SUPFAM" id="SSF52518">
    <property type="entry name" value="Thiamin diphosphate-binding fold (THDP-binding)"/>
    <property type="match status" value="1"/>
</dbReference>
<evidence type="ECO:0000313" key="4">
    <source>
        <dbReference type="EMBL" id="ANZ45125.1"/>
    </source>
</evidence>
<dbReference type="AlphaFoldDB" id="A0A1B2I570"/>
<dbReference type="Gene3D" id="3.40.50.970">
    <property type="match status" value="1"/>
</dbReference>
<dbReference type="InterPro" id="IPR005474">
    <property type="entry name" value="Transketolase_N"/>
</dbReference>
<accession>A0A1B2I570</accession>
<name>A0A1B2I570_9BACT</name>
<sequence>MDNKRIEELKSIAAEVRKDVLRMVGLARSGPFETSISAAGLLVYLYWEELLLIPSEPSRRDRDRFITDIPAAIPALYAVLARRGFFEREHLWHYRRLGAMLQALPDFKRTPGIDAPCLTVQPAVAMAAAIAKELSREEEKPRVVFLTGGHSFSSEEFINEMKHIGLCRVPNLLIVIATRLSEAVGGSSVRTDNIRMLSSCGWDVRQAVAEDLRSLEEACNSFDFKEGGPKALFVSIEGELGLSVSDSGQSETAHSLSMGELDQALEELEVKSNEH</sequence>
<dbReference type="PANTHER" id="PTHR47514:SF1">
    <property type="entry name" value="TRANSKETOLASE N-TERMINAL SECTION-RELATED"/>
    <property type="match status" value="1"/>
</dbReference>
<evidence type="ECO:0000256" key="3">
    <source>
        <dbReference type="ARBA" id="ARBA00023052"/>
    </source>
</evidence>
<dbReference type="EMBL" id="CP016757">
    <property type="protein sequence ID" value="ANZ45125.1"/>
    <property type="molecule type" value="Genomic_DNA"/>
</dbReference>
<evidence type="ECO:0000256" key="2">
    <source>
        <dbReference type="ARBA" id="ARBA00007131"/>
    </source>
</evidence>
<dbReference type="InterPro" id="IPR029061">
    <property type="entry name" value="THDP-binding"/>
</dbReference>
<dbReference type="GeneID" id="83057906"/>
<comment type="similarity">
    <text evidence="2">Belongs to the transketolase family.</text>
</comment>
<dbReference type="STRING" id="1197717.BED41_08595"/>
<keyword evidence="5" id="KW-1185">Reference proteome</keyword>
<proteinExistence type="inferred from homology"/>
<gene>
    <name evidence="4" type="ORF">BED41_08595</name>
</gene>
<dbReference type="PANTHER" id="PTHR47514">
    <property type="entry name" value="TRANSKETOLASE N-TERMINAL SECTION-RELATED"/>
    <property type="match status" value="1"/>
</dbReference>
<dbReference type="RefSeq" id="WP_066744880.1">
    <property type="nucleotide sequence ID" value="NZ_CALCLR010000003.1"/>
</dbReference>
<keyword evidence="3" id="KW-0786">Thiamine pyrophosphate</keyword>
<dbReference type="KEGG" id="cpor:BED41_08595"/>
<reference evidence="4" key="1">
    <citation type="submission" date="2016-08" db="EMBL/GenBank/DDBJ databases">
        <title>Complete genome of Cloacibacillus porcorum.</title>
        <authorList>
            <person name="Looft T."/>
            <person name="Bayles D.O."/>
            <person name="Alt D.P."/>
        </authorList>
    </citation>
    <scope>NUCLEOTIDE SEQUENCE [LARGE SCALE GENOMIC DNA]</scope>
    <source>
        <strain evidence="4">CL-84</strain>
    </source>
</reference>
<dbReference type="Pfam" id="PF00456">
    <property type="entry name" value="Transketolase_N"/>
    <property type="match status" value="1"/>
</dbReference>
<dbReference type="OrthoDB" id="8732661at2"/>
<evidence type="ECO:0000313" key="5">
    <source>
        <dbReference type="Proteomes" id="UP000093044"/>
    </source>
</evidence>
<organism evidence="4 5">
    <name type="scientific">Cloacibacillus porcorum</name>
    <dbReference type="NCBI Taxonomy" id="1197717"/>
    <lineage>
        <taxon>Bacteria</taxon>
        <taxon>Thermotogati</taxon>
        <taxon>Synergistota</taxon>
        <taxon>Synergistia</taxon>
        <taxon>Synergistales</taxon>
        <taxon>Synergistaceae</taxon>
        <taxon>Cloacibacillus</taxon>
    </lineage>
</organism>
<evidence type="ECO:0000256" key="1">
    <source>
        <dbReference type="ARBA" id="ARBA00001964"/>
    </source>
</evidence>